<evidence type="ECO:0000313" key="3">
    <source>
        <dbReference type="Proteomes" id="UP001190700"/>
    </source>
</evidence>
<keyword evidence="3" id="KW-1185">Reference proteome</keyword>
<protein>
    <submittedName>
        <fullName evidence="2">Uncharacterized protein</fullName>
    </submittedName>
</protein>
<dbReference type="EMBL" id="LGRX02033861">
    <property type="protein sequence ID" value="KAK3239627.1"/>
    <property type="molecule type" value="Genomic_DNA"/>
</dbReference>
<organism evidence="2 3">
    <name type="scientific">Cymbomonas tetramitiformis</name>
    <dbReference type="NCBI Taxonomy" id="36881"/>
    <lineage>
        <taxon>Eukaryota</taxon>
        <taxon>Viridiplantae</taxon>
        <taxon>Chlorophyta</taxon>
        <taxon>Pyramimonadophyceae</taxon>
        <taxon>Pyramimonadales</taxon>
        <taxon>Pyramimonadaceae</taxon>
        <taxon>Cymbomonas</taxon>
    </lineage>
</organism>
<comment type="caution">
    <text evidence="2">The sequence shown here is derived from an EMBL/GenBank/DDBJ whole genome shotgun (WGS) entry which is preliminary data.</text>
</comment>
<sequence>MNLKDLLDCTGKLGRFKQGPMASALRHQKELLNGLKAFIPWSQQLSERRQQLLMETVVDTTAKIFKKVGQKLQLGPTVTIPRANATAVSAGVIRKTFLAAGRVLKATEALVVDWDKEDEEDMLSEDEEEKEEHDSPPKRKRPPKHVSFSPEPSTKQHSSPATSSRRAKASGRVRRAYHAALRIAKAVEEFPHALGDEIEWSIRPGACSDIADHVTGDCEIATLDDLEDARGLRACVPGEVHRILMWLGRDLARASFTQDGRILTRPRKQYTKEEFGYRLLQFARGMPDSFEREIHFYHMYILDLFAKMDSYDVNQWSFPPVYSQEGEFLHPCDTLGEKLWSPPDFKPRSQRFGELLSSREPKWGELDLSSHGVSLEAWRAFKSATTAIGAAVLVVTERVDRWAMLFRDDPRVDALVRSVAHGAGWQFDPARVDMSGENYVKAGFEHKVDEIHEEELRLKRVVPIPSHLAEAVHGVGVVDKDHSNFEKVRVVHNYSENEDWSVNSATDIPEQKWQSAADAMAFLRPEIVLMKRKVKPSHFSVDASTGTGMGGFLDGRDRASSQINYLELFSMFWALKLWDGEKRELEDGVAHFAFNAVALNTKSSYKTGVMLKGSVMFTGKDLMEIVASFSKTNQFSESEHKVLFRTVRYTAFCVVTLTRKALAVNSLSEPGQHINRACAPESSDGHALVSAIRAADVEVIWPRA</sequence>
<evidence type="ECO:0000256" key="1">
    <source>
        <dbReference type="SAM" id="MobiDB-lite"/>
    </source>
</evidence>
<feature type="compositionally biased region" description="Acidic residues" evidence="1">
    <location>
        <begin position="117"/>
        <end position="131"/>
    </location>
</feature>
<feature type="compositionally biased region" description="Polar residues" evidence="1">
    <location>
        <begin position="150"/>
        <end position="164"/>
    </location>
</feature>
<gene>
    <name evidence="2" type="ORF">CYMTET_50458</name>
</gene>
<accession>A0AAE0BN56</accession>
<reference evidence="2 3" key="1">
    <citation type="journal article" date="2015" name="Genome Biol. Evol.">
        <title>Comparative Genomics of a Bacterivorous Green Alga Reveals Evolutionary Causalities and Consequences of Phago-Mixotrophic Mode of Nutrition.</title>
        <authorList>
            <person name="Burns J.A."/>
            <person name="Paasch A."/>
            <person name="Narechania A."/>
            <person name="Kim E."/>
        </authorList>
    </citation>
    <scope>NUCLEOTIDE SEQUENCE [LARGE SCALE GENOMIC DNA]</scope>
    <source>
        <strain evidence="2 3">PLY_AMNH</strain>
    </source>
</reference>
<dbReference type="Proteomes" id="UP001190700">
    <property type="component" value="Unassembled WGS sequence"/>
</dbReference>
<dbReference type="AlphaFoldDB" id="A0AAE0BN56"/>
<proteinExistence type="predicted"/>
<feature type="region of interest" description="Disordered" evidence="1">
    <location>
        <begin position="117"/>
        <end position="171"/>
    </location>
</feature>
<evidence type="ECO:0000313" key="2">
    <source>
        <dbReference type="EMBL" id="KAK3239627.1"/>
    </source>
</evidence>
<name>A0AAE0BN56_9CHLO</name>